<evidence type="ECO:0000313" key="10">
    <source>
        <dbReference type="EMBL" id="WXB08587.1"/>
    </source>
</evidence>
<evidence type="ECO:0000313" key="11">
    <source>
        <dbReference type="Proteomes" id="UP001374803"/>
    </source>
</evidence>
<dbReference type="RefSeq" id="WP_394838259.1">
    <property type="nucleotide sequence ID" value="NZ_CP089929.1"/>
</dbReference>
<keyword evidence="2" id="KW-0813">Transport</keyword>
<keyword evidence="6" id="KW-1278">Translocase</keyword>
<dbReference type="InterPro" id="IPR027417">
    <property type="entry name" value="P-loop_NTPase"/>
</dbReference>
<evidence type="ECO:0000256" key="2">
    <source>
        <dbReference type="ARBA" id="ARBA00022448"/>
    </source>
</evidence>
<evidence type="ECO:0000259" key="9">
    <source>
        <dbReference type="PROSITE" id="PS00662"/>
    </source>
</evidence>
<protein>
    <recommendedName>
        <fullName evidence="7">protein-secreting ATPase</fullName>
        <ecNumber evidence="7">7.4.2.8</ecNumber>
    </recommendedName>
</protein>
<dbReference type="NCBIfam" id="TIGR02533">
    <property type="entry name" value="type_II_gspE"/>
    <property type="match status" value="1"/>
</dbReference>
<dbReference type="PANTHER" id="PTHR30258">
    <property type="entry name" value="TYPE II SECRETION SYSTEM PROTEIN GSPE-RELATED"/>
    <property type="match status" value="1"/>
</dbReference>
<organism evidence="10 11">
    <name type="scientific">Pendulispora rubella</name>
    <dbReference type="NCBI Taxonomy" id="2741070"/>
    <lineage>
        <taxon>Bacteria</taxon>
        <taxon>Pseudomonadati</taxon>
        <taxon>Myxococcota</taxon>
        <taxon>Myxococcia</taxon>
        <taxon>Myxococcales</taxon>
        <taxon>Sorangiineae</taxon>
        <taxon>Pendulisporaceae</taxon>
        <taxon>Pendulispora</taxon>
    </lineage>
</organism>
<dbReference type="Gene3D" id="3.30.300.160">
    <property type="entry name" value="Type II secretion system, protein E, N-terminal domain"/>
    <property type="match status" value="1"/>
</dbReference>
<dbReference type="EMBL" id="CP089983">
    <property type="protein sequence ID" value="WXB08587.1"/>
    <property type="molecule type" value="Genomic_DNA"/>
</dbReference>
<dbReference type="EC" id="7.4.2.8" evidence="7"/>
<keyword evidence="5" id="KW-0653">Protein transport</keyword>
<dbReference type="Pfam" id="PF00437">
    <property type="entry name" value="T2SSE"/>
    <property type="match status" value="1"/>
</dbReference>
<dbReference type="InterPro" id="IPR037257">
    <property type="entry name" value="T2SS_E_N_sf"/>
</dbReference>
<reference evidence="10" key="1">
    <citation type="submission" date="2021-12" db="EMBL/GenBank/DDBJ databases">
        <title>Discovery of the Pendulisporaceae a myxobacterial family with distinct sporulation behavior and unique specialized metabolism.</title>
        <authorList>
            <person name="Garcia R."/>
            <person name="Popoff A."/>
            <person name="Bader C.D."/>
            <person name="Loehr J."/>
            <person name="Walesch S."/>
            <person name="Walt C."/>
            <person name="Boldt J."/>
            <person name="Bunk B."/>
            <person name="Haeckl F.J.F.P.J."/>
            <person name="Gunesch A.P."/>
            <person name="Birkelbach J."/>
            <person name="Nuebel U."/>
            <person name="Pietschmann T."/>
            <person name="Bach T."/>
            <person name="Mueller R."/>
        </authorList>
    </citation>
    <scope>NUCLEOTIDE SEQUENCE</scope>
    <source>
        <strain evidence="10">MSr11367</strain>
    </source>
</reference>
<keyword evidence="3" id="KW-0547">Nucleotide-binding</keyword>
<comment type="similarity">
    <text evidence="1">Belongs to the GSP E family.</text>
</comment>
<dbReference type="SUPFAM" id="SSF160246">
    <property type="entry name" value="EspE N-terminal domain-like"/>
    <property type="match status" value="1"/>
</dbReference>
<comment type="catalytic activity">
    <reaction evidence="8">
        <text>ATP + H2O + cellular proteinSide 1 = ADP + phosphate + cellular proteinSide 2.</text>
        <dbReference type="EC" id="7.4.2.8"/>
    </reaction>
</comment>
<keyword evidence="4" id="KW-0067">ATP-binding</keyword>
<evidence type="ECO:0000256" key="5">
    <source>
        <dbReference type="ARBA" id="ARBA00022927"/>
    </source>
</evidence>
<feature type="domain" description="Bacterial type II secretion system protein E" evidence="9">
    <location>
        <begin position="377"/>
        <end position="391"/>
    </location>
</feature>
<dbReference type="PANTHER" id="PTHR30258:SF2">
    <property type="entry name" value="COMG OPERON PROTEIN 1"/>
    <property type="match status" value="1"/>
</dbReference>
<keyword evidence="11" id="KW-1185">Reference proteome</keyword>
<dbReference type="PROSITE" id="PS00662">
    <property type="entry name" value="T2SP_E"/>
    <property type="match status" value="1"/>
</dbReference>
<accession>A0ABZ2LCD0</accession>
<evidence type="ECO:0000256" key="6">
    <source>
        <dbReference type="ARBA" id="ARBA00022967"/>
    </source>
</evidence>
<dbReference type="InterPro" id="IPR007831">
    <property type="entry name" value="T2SS_GspE_N"/>
</dbReference>
<dbReference type="InterPro" id="IPR013369">
    <property type="entry name" value="T2SS_GspE"/>
</dbReference>
<name>A0ABZ2LCD0_9BACT</name>
<dbReference type="Proteomes" id="UP001374803">
    <property type="component" value="Chromosome"/>
</dbReference>
<dbReference type="Gene3D" id="3.40.50.300">
    <property type="entry name" value="P-loop containing nucleotide triphosphate hydrolases"/>
    <property type="match status" value="1"/>
</dbReference>
<evidence type="ECO:0000256" key="1">
    <source>
        <dbReference type="ARBA" id="ARBA00006611"/>
    </source>
</evidence>
<dbReference type="InterPro" id="IPR003593">
    <property type="entry name" value="AAA+_ATPase"/>
</dbReference>
<dbReference type="InterPro" id="IPR001482">
    <property type="entry name" value="T2SS/T4SS_dom"/>
</dbReference>
<evidence type="ECO:0000256" key="8">
    <source>
        <dbReference type="ARBA" id="ARBA00034006"/>
    </source>
</evidence>
<gene>
    <name evidence="10" type="primary">gspE</name>
    <name evidence="10" type="ORF">LVJ94_15245</name>
</gene>
<sequence length="611" mass="67355">MAEERFMGELLARRGVVPPERLEGIYAIQKEKGGSLIDLLVDAQITDEATVGRALAEEAELPYVDRIESEKIPTQLATRVPITFAKQHKIVVIHEDDRAMHAICADPFDTAALDDLRLLFGKPVEAQVAPGEQVVDAINRVYERVAGGGELETDEADVSDDDAASDILDSDDEAPVIRWVNSLFMQAMKERASDIHIEPEEKEVLVRYRIDGDLYIKRRAPRTFMNAIVSRIKIESALNIAEKRLPQDGRITKKIAGKSFDIRVSTIPTSRAYERIVMRLLNKSSVLLDLPDLGFSPRDYALMDGLIRRPDGIILVTGPTGSGKTTTLYACINRINRPDLNILTAEDPVEYEIGGIHQVHVNPKIGLTFASALRAFLRQDPDVVMVGEIRDKETVEIAINASLTGHLVLSTIHTNDAAGAVTRMVDMGVEPFLIRSSVIGILAQRLVRVLCPHCKEAYPAEDFELEELGLHRERIRQRKARMNNAQSRYFPRTVTEPDILELPPGTRPTFFRPKGCSRCANTGFTGRRGIYELLLMDDAVGPLILRNADAQALKRTAIDQGMDSLRDDGARKVLTGLTSVEEVLAATQEDVGVGEAASTVSAGSMPAAAAR</sequence>
<dbReference type="Gene3D" id="3.30.450.90">
    <property type="match status" value="1"/>
</dbReference>
<dbReference type="SUPFAM" id="SSF52540">
    <property type="entry name" value="P-loop containing nucleoside triphosphate hydrolases"/>
    <property type="match status" value="1"/>
</dbReference>
<dbReference type="SMART" id="SM00382">
    <property type="entry name" value="AAA"/>
    <property type="match status" value="1"/>
</dbReference>
<dbReference type="CDD" id="cd01129">
    <property type="entry name" value="PulE-GspE-like"/>
    <property type="match status" value="1"/>
</dbReference>
<evidence type="ECO:0000256" key="4">
    <source>
        <dbReference type="ARBA" id="ARBA00022840"/>
    </source>
</evidence>
<evidence type="ECO:0000256" key="7">
    <source>
        <dbReference type="ARBA" id="ARBA00024382"/>
    </source>
</evidence>
<proteinExistence type="inferred from homology"/>
<evidence type="ECO:0000256" key="3">
    <source>
        <dbReference type="ARBA" id="ARBA00022741"/>
    </source>
</evidence>
<dbReference type="Pfam" id="PF05157">
    <property type="entry name" value="MshEN"/>
    <property type="match status" value="1"/>
</dbReference>